<organism evidence="1 2">
    <name type="scientific">Euplotes crassus</name>
    <dbReference type="NCBI Taxonomy" id="5936"/>
    <lineage>
        <taxon>Eukaryota</taxon>
        <taxon>Sar</taxon>
        <taxon>Alveolata</taxon>
        <taxon>Ciliophora</taxon>
        <taxon>Intramacronucleata</taxon>
        <taxon>Spirotrichea</taxon>
        <taxon>Hypotrichia</taxon>
        <taxon>Euplotida</taxon>
        <taxon>Euplotidae</taxon>
        <taxon>Moneuplotes</taxon>
    </lineage>
</organism>
<gene>
    <name evidence="1" type="ORF">ECRASSUSDP1_LOCUS747</name>
</gene>
<dbReference type="AlphaFoldDB" id="A0AAD1U3A0"/>
<reference evidence="1" key="1">
    <citation type="submission" date="2023-07" db="EMBL/GenBank/DDBJ databases">
        <authorList>
            <consortium name="AG Swart"/>
            <person name="Singh M."/>
            <person name="Singh A."/>
            <person name="Seah K."/>
            <person name="Emmerich C."/>
        </authorList>
    </citation>
    <scope>NUCLEOTIDE SEQUENCE</scope>
    <source>
        <strain evidence="1">DP1</strain>
    </source>
</reference>
<protein>
    <submittedName>
        <fullName evidence="1">Uncharacterized protein</fullName>
    </submittedName>
</protein>
<accession>A0AAD1U3A0</accession>
<sequence length="527" mass="60865">MKISSEEAYSFLKRSVELNLDSDIFKNGHLKALTSLTKKKGKRSHKTSRQESYRLKVFQNLAKMVCFISTMTGQKRFENICFALDWYKNKINPILGEDQQKIELVVDSDEMYQIKDECQKFVTAVPNIMSKVKHKDQIMVKKVNSNKLLNRVERGHTRSMDVIPPLHRSNKSYEKIMYTNADLKSLRYGFQDGKLSLRNFEKLCGQARPLAKESPYRVKIKRNARSIITQKSPLQNTKKISTCRITNSINKSSSTHLSECMSARMRDKDSEQFFMKLKNTFLQKIINNENDNSSKASISNFVKTARPVKGNLYTRIKDNQGSVRNMKLTKGRSPAFKIHPKQSPNLSQKQLTTVKLIGQNNQREIRTIPKAKVKTLLNSEPKKQIQNDMDFSNQSDLHNLETSPRFGLYKGSEKYLFDLFKKYSDFKDQPANIELKNDSTPKAWCEEDNTPVTFKLTQNSTQYVPSYISKFNKKIPDSDCTHYQTPTMFSESPDKIQSNVDFSIKIRHCKIGEDSIGSAHYIKCDKN</sequence>
<comment type="caution">
    <text evidence="1">The sequence shown here is derived from an EMBL/GenBank/DDBJ whole genome shotgun (WGS) entry which is preliminary data.</text>
</comment>
<keyword evidence="2" id="KW-1185">Reference proteome</keyword>
<name>A0AAD1U3A0_EUPCR</name>
<proteinExistence type="predicted"/>
<dbReference type="EMBL" id="CAMPGE010000702">
    <property type="protein sequence ID" value="CAI2359456.1"/>
    <property type="molecule type" value="Genomic_DNA"/>
</dbReference>
<dbReference type="Proteomes" id="UP001295684">
    <property type="component" value="Unassembled WGS sequence"/>
</dbReference>
<evidence type="ECO:0000313" key="2">
    <source>
        <dbReference type="Proteomes" id="UP001295684"/>
    </source>
</evidence>
<evidence type="ECO:0000313" key="1">
    <source>
        <dbReference type="EMBL" id="CAI2359456.1"/>
    </source>
</evidence>